<dbReference type="PANTHER" id="PTHR31379:SF4">
    <property type="entry name" value="F-BOX C PROTEIN-RELATED"/>
    <property type="match status" value="1"/>
</dbReference>
<sequence length="340" mass="39828">MSTPSEERPLSYPALLSVLKKMNYDKRSEIAVVSPEICKIHKRIGYSLKSLSFIQEHGKVDENGIPEEVGTGEVHVESIKYRFEHNPETNKVEVECSLTPEKKLLVEDISIARRYFHHFLTTSKQPVQQLFLTECDRPFRNMIGLQNTRIKWNLSGAREFPLFQDFPENHIFEKLELSGYGTLLLTEKQVKNCKHLVLRKEEIYSEYVIGNEERTIRNHYCTLNNSILELYLGLNHMESFLLLCEHILVDTFQIGSSFTAFFKKTGYLKNYVWNSLLERFDRAVEGVLKQGECVVLRMENDHIIAVFTNYYGNDDMYRESYTVVKLKRNLEYEPELSRES</sequence>
<dbReference type="Proteomes" id="UP000008068">
    <property type="component" value="Unassembled WGS sequence"/>
</dbReference>
<dbReference type="OrthoDB" id="5776268at2759"/>
<evidence type="ECO:0008006" key="3">
    <source>
        <dbReference type="Google" id="ProtNLM"/>
    </source>
</evidence>
<name>G0NK08_CAEBE</name>
<dbReference type="AlphaFoldDB" id="G0NK08"/>
<dbReference type="EMBL" id="GL379898">
    <property type="protein sequence ID" value="EGT32763.1"/>
    <property type="molecule type" value="Genomic_DNA"/>
</dbReference>
<proteinExistence type="predicted"/>
<dbReference type="FunCoup" id="G0NK08">
    <property type="interactions" value="1878"/>
</dbReference>
<accession>G0NK08</accession>
<dbReference type="eggNOG" id="ENOG502THFW">
    <property type="taxonomic scope" value="Eukaryota"/>
</dbReference>
<evidence type="ECO:0000313" key="1">
    <source>
        <dbReference type="EMBL" id="EGT32763.1"/>
    </source>
</evidence>
<reference evidence="2" key="1">
    <citation type="submission" date="2011-07" db="EMBL/GenBank/DDBJ databases">
        <authorList>
            <consortium name="Caenorhabditis brenneri Sequencing and Analysis Consortium"/>
            <person name="Wilson R.K."/>
        </authorList>
    </citation>
    <scope>NUCLEOTIDE SEQUENCE [LARGE SCALE GENOMIC DNA]</scope>
    <source>
        <strain evidence="2">PB2801</strain>
    </source>
</reference>
<dbReference type="STRING" id="135651.G0NK08"/>
<dbReference type="InterPro" id="IPR021942">
    <property type="entry name" value="DUF3557"/>
</dbReference>
<protein>
    <recommendedName>
        <fullName evidence="3">DUF38 domain-containing protein</fullName>
    </recommendedName>
</protein>
<gene>
    <name evidence="1" type="ORF">CAEBREN_08393</name>
</gene>
<dbReference type="InParanoid" id="G0NK08"/>
<keyword evidence="2" id="KW-1185">Reference proteome</keyword>
<dbReference type="HOGENOM" id="CLU_845270_0_0_1"/>
<evidence type="ECO:0000313" key="2">
    <source>
        <dbReference type="Proteomes" id="UP000008068"/>
    </source>
</evidence>
<dbReference type="PANTHER" id="PTHR31379">
    <property type="entry name" value="F-BOX C PROTEIN-RELATED-RELATED"/>
    <property type="match status" value="1"/>
</dbReference>
<organism evidence="2">
    <name type="scientific">Caenorhabditis brenneri</name>
    <name type="common">Nematode worm</name>
    <dbReference type="NCBI Taxonomy" id="135651"/>
    <lineage>
        <taxon>Eukaryota</taxon>
        <taxon>Metazoa</taxon>
        <taxon>Ecdysozoa</taxon>
        <taxon>Nematoda</taxon>
        <taxon>Chromadorea</taxon>
        <taxon>Rhabditida</taxon>
        <taxon>Rhabditina</taxon>
        <taxon>Rhabditomorpha</taxon>
        <taxon>Rhabditoidea</taxon>
        <taxon>Rhabditidae</taxon>
        <taxon>Peloderinae</taxon>
        <taxon>Caenorhabditis</taxon>
    </lineage>
</organism>